<dbReference type="SUPFAM" id="SSF57850">
    <property type="entry name" value="RING/U-box"/>
    <property type="match status" value="1"/>
</dbReference>
<name>A0A7J7KV80_9MAGN</name>
<keyword evidence="7" id="KW-0862">Zinc</keyword>
<evidence type="ECO:0000256" key="1">
    <source>
        <dbReference type="ARBA" id="ARBA00000900"/>
    </source>
</evidence>
<evidence type="ECO:0000256" key="5">
    <source>
        <dbReference type="ARBA" id="ARBA00022771"/>
    </source>
</evidence>
<dbReference type="GO" id="GO:0016567">
    <property type="term" value="P:protein ubiquitination"/>
    <property type="evidence" value="ECO:0007669"/>
    <property type="project" value="TreeGrafter"/>
</dbReference>
<evidence type="ECO:0000259" key="9">
    <source>
        <dbReference type="PROSITE" id="PS50089"/>
    </source>
</evidence>
<dbReference type="PROSITE" id="PS50089">
    <property type="entry name" value="ZF_RING_2"/>
    <property type="match status" value="1"/>
</dbReference>
<dbReference type="GO" id="GO:0061630">
    <property type="term" value="F:ubiquitin protein ligase activity"/>
    <property type="evidence" value="ECO:0007669"/>
    <property type="project" value="UniProtKB-EC"/>
</dbReference>
<keyword evidence="11" id="KW-1185">Reference proteome</keyword>
<dbReference type="Pfam" id="PF14369">
    <property type="entry name" value="Zn_ribbon_19"/>
    <property type="match status" value="1"/>
</dbReference>
<dbReference type="Proteomes" id="UP000541444">
    <property type="component" value="Unassembled WGS sequence"/>
</dbReference>
<dbReference type="GO" id="GO:0005737">
    <property type="term" value="C:cytoplasm"/>
    <property type="evidence" value="ECO:0007669"/>
    <property type="project" value="TreeGrafter"/>
</dbReference>
<accession>A0A7J7KV80</accession>
<keyword evidence="5 8" id="KW-0863">Zinc-finger</keyword>
<evidence type="ECO:0000256" key="8">
    <source>
        <dbReference type="PROSITE-ProRule" id="PRU00175"/>
    </source>
</evidence>
<dbReference type="Pfam" id="PF13639">
    <property type="entry name" value="zf-RING_2"/>
    <property type="match status" value="1"/>
</dbReference>
<dbReference type="EC" id="2.3.2.27" evidence="2"/>
<gene>
    <name evidence="10" type="ORF">GIB67_010064</name>
</gene>
<evidence type="ECO:0000313" key="11">
    <source>
        <dbReference type="Proteomes" id="UP000541444"/>
    </source>
</evidence>
<protein>
    <recommendedName>
        <fullName evidence="2">RING-type E3 ubiquitin transferase</fullName>
        <ecNumber evidence="2">2.3.2.27</ecNumber>
    </recommendedName>
</protein>
<evidence type="ECO:0000256" key="3">
    <source>
        <dbReference type="ARBA" id="ARBA00022679"/>
    </source>
</evidence>
<reference evidence="10 11" key="1">
    <citation type="journal article" date="2020" name="IScience">
        <title>Genome Sequencing of the Endangered Kingdonia uniflora (Circaeasteraceae, Ranunculales) Reveals Potential Mechanisms of Evolutionary Specialization.</title>
        <authorList>
            <person name="Sun Y."/>
            <person name="Deng T."/>
            <person name="Zhang A."/>
            <person name="Moore M.J."/>
            <person name="Landis J.B."/>
            <person name="Lin N."/>
            <person name="Zhang H."/>
            <person name="Zhang X."/>
            <person name="Huang J."/>
            <person name="Zhang X."/>
            <person name="Sun H."/>
            <person name="Wang H."/>
        </authorList>
    </citation>
    <scope>NUCLEOTIDE SEQUENCE [LARGE SCALE GENOMIC DNA]</scope>
    <source>
        <strain evidence="10">TB1705</strain>
        <tissue evidence="10">Leaf</tissue>
    </source>
</reference>
<keyword evidence="3" id="KW-0808">Transferase</keyword>
<dbReference type="FunFam" id="3.30.40.10:FF:000022">
    <property type="entry name" value="E3 ubiquitin-protein ligase RING1-like"/>
    <property type="match status" value="1"/>
</dbReference>
<dbReference type="InterPro" id="IPR013083">
    <property type="entry name" value="Znf_RING/FYVE/PHD"/>
</dbReference>
<dbReference type="OrthoDB" id="8062037at2759"/>
<proteinExistence type="predicted"/>
<dbReference type="PANTHER" id="PTHR15710:SF18">
    <property type="entry name" value="RING-TYPE E3 UBIQUITIN TRANSFERASE"/>
    <property type="match status" value="1"/>
</dbReference>
<comment type="caution">
    <text evidence="10">The sequence shown here is derived from an EMBL/GenBank/DDBJ whole genome shotgun (WGS) entry which is preliminary data.</text>
</comment>
<organism evidence="10 11">
    <name type="scientific">Kingdonia uniflora</name>
    <dbReference type="NCBI Taxonomy" id="39325"/>
    <lineage>
        <taxon>Eukaryota</taxon>
        <taxon>Viridiplantae</taxon>
        <taxon>Streptophyta</taxon>
        <taxon>Embryophyta</taxon>
        <taxon>Tracheophyta</taxon>
        <taxon>Spermatophyta</taxon>
        <taxon>Magnoliopsida</taxon>
        <taxon>Ranunculales</taxon>
        <taxon>Circaeasteraceae</taxon>
        <taxon>Kingdonia</taxon>
    </lineage>
</organism>
<dbReference type="Gene3D" id="3.30.40.10">
    <property type="entry name" value="Zinc/RING finger domain, C3HC4 (zinc finger)"/>
    <property type="match status" value="1"/>
</dbReference>
<dbReference type="CDD" id="cd16667">
    <property type="entry name" value="RING-H2_RNF126-like"/>
    <property type="match status" value="1"/>
</dbReference>
<dbReference type="InterPro" id="IPR001841">
    <property type="entry name" value="Znf_RING"/>
</dbReference>
<keyword evidence="6" id="KW-0833">Ubl conjugation pathway</keyword>
<keyword evidence="4" id="KW-0479">Metal-binding</keyword>
<evidence type="ECO:0000256" key="6">
    <source>
        <dbReference type="ARBA" id="ARBA00022786"/>
    </source>
</evidence>
<evidence type="ECO:0000256" key="7">
    <source>
        <dbReference type="ARBA" id="ARBA00022833"/>
    </source>
</evidence>
<comment type="catalytic activity">
    <reaction evidence="1">
        <text>S-ubiquitinyl-[E2 ubiquitin-conjugating enzyme]-L-cysteine + [acceptor protein]-L-lysine = [E2 ubiquitin-conjugating enzyme]-L-cysteine + N(6)-ubiquitinyl-[acceptor protein]-L-lysine.</text>
        <dbReference type="EC" id="2.3.2.27"/>
    </reaction>
</comment>
<dbReference type="GO" id="GO:0008270">
    <property type="term" value="F:zinc ion binding"/>
    <property type="evidence" value="ECO:0007669"/>
    <property type="project" value="UniProtKB-KW"/>
</dbReference>
<sequence length="296" mass="34063">MSVTPGRIRIDGNRNFRLYWCYQCHRSVRIASSIPFNIICPRCFGEFLYELETPSPRLPVDFSGLDLSPEARLLEALSLILNPPTRLRNREFDGRFTWELEPQRGAQSGPFPWIILQPVEQNRPPRNVLPQETPISPSVDPRNFFVGPGLNQLIEELTENDRPGPPPAPSSAIEAMPKIKIMPAHLIDGSHCPVCMEEFEVGEEVRQMPCKHVYHSECIVPWLEMHNSCPVCRLGLPNDEVQYDGDVAGRNVGHRRHSRWNQFSSFWPSRWRWRYRSIGSHNDNNNITTSRSRSGK</sequence>
<feature type="domain" description="RING-type" evidence="9">
    <location>
        <begin position="192"/>
        <end position="233"/>
    </location>
</feature>
<evidence type="ECO:0000313" key="10">
    <source>
        <dbReference type="EMBL" id="KAF6134265.1"/>
    </source>
</evidence>
<dbReference type="EMBL" id="JACGCM010002885">
    <property type="protein sequence ID" value="KAF6134265.1"/>
    <property type="molecule type" value="Genomic_DNA"/>
</dbReference>
<dbReference type="SMART" id="SM00184">
    <property type="entry name" value="RING"/>
    <property type="match status" value="1"/>
</dbReference>
<dbReference type="AlphaFoldDB" id="A0A7J7KV80"/>
<evidence type="ECO:0000256" key="2">
    <source>
        <dbReference type="ARBA" id="ARBA00012483"/>
    </source>
</evidence>
<evidence type="ECO:0000256" key="4">
    <source>
        <dbReference type="ARBA" id="ARBA00022723"/>
    </source>
</evidence>
<dbReference type="InterPro" id="IPR039525">
    <property type="entry name" value="RNF126-like_zinc-ribbon"/>
</dbReference>
<dbReference type="PANTHER" id="PTHR15710">
    <property type="entry name" value="E3 UBIQUITIN-PROTEIN LIGASE PRAJA"/>
    <property type="match status" value="1"/>
</dbReference>